<accession>A0A455R4W5</accession>
<sequence>MSSANKLAASKASIFTALKVANCCKYGSIGPLDCSADSKSFL</sequence>
<evidence type="ECO:0000313" key="1">
    <source>
        <dbReference type="EMBL" id="BBD50118.1"/>
    </source>
</evidence>
<reference evidence="1" key="1">
    <citation type="submission" date="2015-07" db="EMBL/GenBank/DDBJ databases">
        <title>Novel operon containing particulate methane monooxygenase-type genes and epoxyalkane:coenzyme M transferase gene in ethylene-assimilating marine bacterium, Haliea sp. ETY-M.</title>
        <authorList>
            <person name="Suzuki T."/>
            <person name="Habe H."/>
            <person name="Nakajima-Kambe T."/>
            <person name="Fuse H."/>
        </authorList>
    </citation>
    <scope>NUCLEOTIDE SEQUENCE</scope>
    <source>
        <strain evidence="1">ETY-M</strain>
    </source>
</reference>
<name>A0A455R4W5_9GAMM</name>
<dbReference type="EMBL" id="LC064121">
    <property type="protein sequence ID" value="BBD50118.1"/>
    <property type="molecule type" value="Genomic_DNA"/>
</dbReference>
<organism evidence="1">
    <name type="scientific">Haliea sp. ETY-M</name>
    <dbReference type="NCBI Taxonomy" id="1055105"/>
    <lineage>
        <taxon>Bacteria</taxon>
        <taxon>Pseudomonadati</taxon>
        <taxon>Pseudomonadota</taxon>
        <taxon>Gammaproteobacteria</taxon>
        <taxon>Cellvibrionales</taxon>
        <taxon>Halieaceae</taxon>
        <taxon>Haliea</taxon>
    </lineage>
</organism>
<dbReference type="AlphaFoldDB" id="A0A455R4W5"/>
<proteinExistence type="predicted"/>
<protein>
    <submittedName>
        <fullName evidence="1">Uncharacterized protein</fullName>
    </submittedName>
</protein>